<evidence type="ECO:0000313" key="2">
    <source>
        <dbReference type="EMBL" id="KKN03954.1"/>
    </source>
</evidence>
<gene>
    <name evidence="2" type="ORF">LCGC14_1102500</name>
</gene>
<name>A0A0F9MDL7_9ZZZZ</name>
<feature type="region of interest" description="Disordered" evidence="1">
    <location>
        <begin position="1"/>
        <end position="75"/>
    </location>
</feature>
<organism evidence="2">
    <name type="scientific">marine sediment metagenome</name>
    <dbReference type="NCBI Taxonomy" id="412755"/>
    <lineage>
        <taxon>unclassified sequences</taxon>
        <taxon>metagenomes</taxon>
        <taxon>ecological metagenomes</taxon>
    </lineage>
</organism>
<feature type="compositionally biased region" description="Basic residues" evidence="1">
    <location>
        <begin position="10"/>
        <end position="19"/>
    </location>
</feature>
<accession>A0A0F9MDL7</accession>
<comment type="caution">
    <text evidence="2">The sequence shown here is derived from an EMBL/GenBank/DDBJ whole genome shotgun (WGS) entry which is preliminary data.</text>
</comment>
<evidence type="ECO:0000256" key="1">
    <source>
        <dbReference type="SAM" id="MobiDB-lite"/>
    </source>
</evidence>
<sequence length="75" mass="8551">MDSAPPCGGRGKRARKPRRASPTLQQEADAWLEELEADTEADMADEQDERRERAQRWRNRMAGRGPDGEGLGWRD</sequence>
<protein>
    <submittedName>
        <fullName evidence="2">Uncharacterized protein</fullName>
    </submittedName>
</protein>
<feature type="compositionally biased region" description="Acidic residues" evidence="1">
    <location>
        <begin position="30"/>
        <end position="47"/>
    </location>
</feature>
<dbReference type="AlphaFoldDB" id="A0A0F9MDL7"/>
<reference evidence="2" key="1">
    <citation type="journal article" date="2015" name="Nature">
        <title>Complex archaea that bridge the gap between prokaryotes and eukaryotes.</title>
        <authorList>
            <person name="Spang A."/>
            <person name="Saw J.H."/>
            <person name="Jorgensen S.L."/>
            <person name="Zaremba-Niedzwiedzka K."/>
            <person name="Martijn J."/>
            <person name="Lind A.E."/>
            <person name="van Eijk R."/>
            <person name="Schleper C."/>
            <person name="Guy L."/>
            <person name="Ettema T.J."/>
        </authorList>
    </citation>
    <scope>NUCLEOTIDE SEQUENCE</scope>
</reference>
<proteinExistence type="predicted"/>
<dbReference type="EMBL" id="LAZR01004977">
    <property type="protein sequence ID" value="KKN03954.1"/>
    <property type="molecule type" value="Genomic_DNA"/>
</dbReference>